<dbReference type="GO" id="GO:0008380">
    <property type="term" value="P:RNA splicing"/>
    <property type="evidence" value="ECO:0007669"/>
    <property type="project" value="UniProtKB-KW"/>
</dbReference>
<keyword evidence="5" id="KW-0747">Spliceosome</keyword>
<gene>
    <name evidence="11" type="ORF">CTRG_05461</name>
</gene>
<dbReference type="EMBL" id="GG692402">
    <property type="protein sequence ID" value="EER31009.1"/>
    <property type="molecule type" value="Genomic_DNA"/>
</dbReference>
<dbReference type="GO" id="GO:0005681">
    <property type="term" value="C:spliceosomal complex"/>
    <property type="evidence" value="ECO:0007669"/>
    <property type="project" value="UniProtKB-KW"/>
</dbReference>
<name>C5MHA7_CANTT</name>
<evidence type="ECO:0000256" key="5">
    <source>
        <dbReference type="ARBA" id="ARBA00022728"/>
    </source>
</evidence>
<feature type="region of interest" description="Disordered" evidence="9">
    <location>
        <begin position="111"/>
        <end position="232"/>
    </location>
</feature>
<keyword evidence="12" id="KW-1185">Reference proteome</keyword>
<dbReference type="Pfam" id="PF12542">
    <property type="entry name" value="CWC25"/>
    <property type="match status" value="1"/>
</dbReference>
<evidence type="ECO:0000256" key="8">
    <source>
        <dbReference type="ARBA" id="ARBA00023242"/>
    </source>
</evidence>
<dbReference type="eggNOG" id="KOG3869">
    <property type="taxonomic scope" value="Eukaryota"/>
</dbReference>
<evidence type="ECO:0000313" key="12">
    <source>
        <dbReference type="Proteomes" id="UP000002037"/>
    </source>
</evidence>
<evidence type="ECO:0000313" key="11">
    <source>
        <dbReference type="EMBL" id="EER31009.1"/>
    </source>
</evidence>
<feature type="domain" description="CBF1-interacting co-repressor CIR N-terminal" evidence="10">
    <location>
        <begin position="10"/>
        <end position="46"/>
    </location>
</feature>
<keyword evidence="7" id="KW-0508">mRNA splicing</keyword>
<dbReference type="STRING" id="294747.C5MHA7"/>
<dbReference type="AlphaFoldDB" id="C5MHA7"/>
<comment type="similarity">
    <text evidence="2">Belongs to the CWC25 family.</text>
</comment>
<evidence type="ECO:0000256" key="6">
    <source>
        <dbReference type="ARBA" id="ARBA00023054"/>
    </source>
</evidence>
<protein>
    <recommendedName>
        <fullName evidence="3">Pre-mRNA-splicing factor CWC25</fullName>
    </recommendedName>
</protein>
<dbReference type="Proteomes" id="UP000002037">
    <property type="component" value="Unassembled WGS sequence"/>
</dbReference>
<evidence type="ECO:0000256" key="4">
    <source>
        <dbReference type="ARBA" id="ARBA00022664"/>
    </source>
</evidence>
<dbReference type="OrthoDB" id="21123at2759"/>
<accession>C5MHA7</accession>
<dbReference type="KEGG" id="ctp:CTRG_05461"/>
<evidence type="ECO:0000256" key="2">
    <source>
        <dbReference type="ARBA" id="ARBA00006695"/>
    </source>
</evidence>
<evidence type="ECO:0000256" key="3">
    <source>
        <dbReference type="ARBA" id="ARBA00020646"/>
    </source>
</evidence>
<keyword evidence="4" id="KW-0507">mRNA processing</keyword>
<keyword evidence="6" id="KW-0175">Coiled coil</keyword>
<evidence type="ECO:0000256" key="1">
    <source>
        <dbReference type="ARBA" id="ARBA00004123"/>
    </source>
</evidence>
<dbReference type="GO" id="GO:0006397">
    <property type="term" value="P:mRNA processing"/>
    <property type="evidence" value="ECO:0007669"/>
    <property type="project" value="UniProtKB-KW"/>
</dbReference>
<feature type="compositionally biased region" description="Basic and acidic residues" evidence="9">
    <location>
        <begin position="216"/>
        <end position="232"/>
    </location>
</feature>
<dbReference type="InterPro" id="IPR022209">
    <property type="entry name" value="CWC25"/>
</dbReference>
<dbReference type="VEuPathDB" id="FungiDB:CTRG_05461"/>
<dbReference type="Pfam" id="PF10197">
    <property type="entry name" value="Cir_N"/>
    <property type="match status" value="1"/>
</dbReference>
<dbReference type="RefSeq" id="XP_002551163.1">
    <property type="nucleotide sequence ID" value="XM_002551117.1"/>
</dbReference>
<evidence type="ECO:0000256" key="7">
    <source>
        <dbReference type="ARBA" id="ARBA00023187"/>
    </source>
</evidence>
<feature type="compositionally biased region" description="Low complexity" evidence="9">
    <location>
        <begin position="164"/>
        <end position="173"/>
    </location>
</feature>
<keyword evidence="8" id="KW-0539">Nucleus</keyword>
<feature type="compositionally biased region" description="Basic and acidic residues" evidence="9">
    <location>
        <begin position="194"/>
        <end position="208"/>
    </location>
</feature>
<dbReference type="SMART" id="SM01083">
    <property type="entry name" value="Cir_N"/>
    <property type="match status" value="1"/>
</dbReference>
<organism evidence="11 12">
    <name type="scientific">Candida tropicalis (strain ATCC MYA-3404 / T1)</name>
    <name type="common">Yeast</name>
    <dbReference type="NCBI Taxonomy" id="294747"/>
    <lineage>
        <taxon>Eukaryota</taxon>
        <taxon>Fungi</taxon>
        <taxon>Dikarya</taxon>
        <taxon>Ascomycota</taxon>
        <taxon>Saccharomycotina</taxon>
        <taxon>Pichiomycetes</taxon>
        <taxon>Debaryomycetaceae</taxon>
        <taxon>Candida/Lodderomyces clade</taxon>
        <taxon>Candida</taxon>
    </lineage>
</organism>
<reference evidence="11 12" key="1">
    <citation type="journal article" date="2009" name="Nature">
        <title>Evolution of pathogenicity and sexual reproduction in eight Candida genomes.</title>
        <authorList>
            <person name="Butler G."/>
            <person name="Rasmussen M.D."/>
            <person name="Lin M.F."/>
            <person name="Santos M.A."/>
            <person name="Sakthikumar S."/>
            <person name="Munro C.A."/>
            <person name="Rheinbay E."/>
            <person name="Grabherr M."/>
            <person name="Forche A."/>
            <person name="Reedy J.L."/>
            <person name="Agrafioti I."/>
            <person name="Arnaud M.B."/>
            <person name="Bates S."/>
            <person name="Brown A.J."/>
            <person name="Brunke S."/>
            <person name="Costanzo M.C."/>
            <person name="Fitzpatrick D.A."/>
            <person name="de Groot P.W."/>
            <person name="Harris D."/>
            <person name="Hoyer L.L."/>
            <person name="Hube B."/>
            <person name="Klis F.M."/>
            <person name="Kodira C."/>
            <person name="Lennard N."/>
            <person name="Logue M.E."/>
            <person name="Martin R."/>
            <person name="Neiman A.M."/>
            <person name="Nikolaou E."/>
            <person name="Quail M.A."/>
            <person name="Quinn J."/>
            <person name="Santos M.C."/>
            <person name="Schmitzberger F.F."/>
            <person name="Sherlock G."/>
            <person name="Shah P."/>
            <person name="Silverstein K.A."/>
            <person name="Skrzypek M.S."/>
            <person name="Soll D."/>
            <person name="Staggs R."/>
            <person name="Stansfield I."/>
            <person name="Stumpf M.P."/>
            <person name="Sudbery P.E."/>
            <person name="Srikantha T."/>
            <person name="Zeng Q."/>
            <person name="Berman J."/>
            <person name="Berriman M."/>
            <person name="Heitman J."/>
            <person name="Gow N.A."/>
            <person name="Lorenz M.C."/>
            <person name="Birren B.W."/>
            <person name="Kellis M."/>
            <person name="Cuomo C.A."/>
        </authorList>
    </citation>
    <scope>NUCLEOTIDE SEQUENCE [LARGE SCALE GENOMIC DNA]</scope>
    <source>
        <strain evidence="12">ATCC MYA-3404 / T1</strain>
    </source>
</reference>
<evidence type="ECO:0000256" key="9">
    <source>
        <dbReference type="SAM" id="MobiDB-lite"/>
    </source>
</evidence>
<feature type="compositionally biased region" description="Basic and acidic residues" evidence="9">
    <location>
        <begin position="129"/>
        <end position="138"/>
    </location>
</feature>
<proteinExistence type="inferred from homology"/>
<comment type="subcellular location">
    <subcellularLocation>
        <location evidence="1">Nucleus</location>
    </subcellularLocation>
</comment>
<evidence type="ECO:0000259" key="10">
    <source>
        <dbReference type="SMART" id="SM01083"/>
    </source>
</evidence>
<dbReference type="HOGENOM" id="CLU_025093_3_0_1"/>
<sequence length="232" mass="27139">MAGDLNLKKSWNPALVKNQQKVWQEEQQKLDELKKIKEKNYEFKQEQEYLELLKLQYGDNFDTKDLKKSEKLKLSKLNWMYDDVPFENNEQVEENSSGFIESSLEFTEGKSKVENMLNGNNNMVSRKRDRGDHSDRINKIIGVGMSKPQKTTSYSDDPLAKIKQQQQQQQQAQRSSRKPGDGDRHRHSHHKSRSSSDRSHKSGSSERSHKSHSRSRGHESKTPRQRDRSPTR</sequence>
<dbReference type="InterPro" id="IPR019339">
    <property type="entry name" value="CIR_N_dom"/>
</dbReference>
<dbReference type="GeneID" id="8300519"/>